<evidence type="ECO:0000313" key="2">
    <source>
        <dbReference type="Proteomes" id="UP000886653"/>
    </source>
</evidence>
<protein>
    <recommendedName>
        <fullName evidence="3">Retrotransposon gag domain-containing protein</fullName>
    </recommendedName>
</protein>
<reference evidence="1" key="1">
    <citation type="submission" date="2013-11" db="EMBL/GenBank/DDBJ databases">
        <title>Genome sequence of the fusiform rust pathogen reveals effectors for host alternation and coevolution with pine.</title>
        <authorList>
            <consortium name="DOE Joint Genome Institute"/>
            <person name="Smith K."/>
            <person name="Pendleton A."/>
            <person name="Kubisiak T."/>
            <person name="Anderson C."/>
            <person name="Salamov A."/>
            <person name="Aerts A."/>
            <person name="Riley R."/>
            <person name="Clum A."/>
            <person name="Lindquist E."/>
            <person name="Ence D."/>
            <person name="Campbell M."/>
            <person name="Kronenberg Z."/>
            <person name="Feau N."/>
            <person name="Dhillon B."/>
            <person name="Hamelin R."/>
            <person name="Burleigh J."/>
            <person name="Smith J."/>
            <person name="Yandell M."/>
            <person name="Nelson C."/>
            <person name="Grigoriev I."/>
            <person name="Davis J."/>
        </authorList>
    </citation>
    <scope>NUCLEOTIDE SEQUENCE</scope>
    <source>
        <strain evidence="1">G11</strain>
    </source>
</reference>
<keyword evidence="2" id="KW-1185">Reference proteome</keyword>
<proteinExistence type="predicted"/>
<sequence length="104" mass="11786">MIHEFGKGFSSSIALRNLQVCQMGSSTISDYNSQFSSLALEVEASDEIHIDYYKTGLIDSVRRQSLLRADWEPVKTLRKFHVKDHRSDTTREVLGKQDIVVLAA</sequence>
<dbReference type="Proteomes" id="UP000886653">
    <property type="component" value="Unassembled WGS sequence"/>
</dbReference>
<name>A0A9P6TGX6_9BASI</name>
<dbReference type="EMBL" id="MU167209">
    <property type="protein sequence ID" value="KAG0152211.1"/>
    <property type="molecule type" value="Genomic_DNA"/>
</dbReference>
<evidence type="ECO:0000313" key="1">
    <source>
        <dbReference type="EMBL" id="KAG0152211.1"/>
    </source>
</evidence>
<dbReference type="AlphaFoldDB" id="A0A9P6TGX6"/>
<gene>
    <name evidence="1" type="ORF">CROQUDRAFT_667521</name>
</gene>
<comment type="caution">
    <text evidence="1">The sequence shown here is derived from an EMBL/GenBank/DDBJ whole genome shotgun (WGS) entry which is preliminary data.</text>
</comment>
<accession>A0A9P6TGX6</accession>
<organism evidence="1 2">
    <name type="scientific">Cronartium quercuum f. sp. fusiforme G11</name>
    <dbReference type="NCBI Taxonomy" id="708437"/>
    <lineage>
        <taxon>Eukaryota</taxon>
        <taxon>Fungi</taxon>
        <taxon>Dikarya</taxon>
        <taxon>Basidiomycota</taxon>
        <taxon>Pucciniomycotina</taxon>
        <taxon>Pucciniomycetes</taxon>
        <taxon>Pucciniales</taxon>
        <taxon>Coleosporiaceae</taxon>
        <taxon>Cronartium</taxon>
    </lineage>
</organism>
<evidence type="ECO:0008006" key="3">
    <source>
        <dbReference type="Google" id="ProtNLM"/>
    </source>
</evidence>